<feature type="transmembrane region" description="Helical" evidence="6">
    <location>
        <begin position="238"/>
        <end position="267"/>
    </location>
</feature>
<organism evidence="8 9">
    <name type="scientific">Strongyloides venezuelensis</name>
    <name type="common">Threadworm</name>
    <dbReference type="NCBI Taxonomy" id="75913"/>
    <lineage>
        <taxon>Eukaryota</taxon>
        <taxon>Metazoa</taxon>
        <taxon>Ecdysozoa</taxon>
        <taxon>Nematoda</taxon>
        <taxon>Chromadorea</taxon>
        <taxon>Rhabditida</taxon>
        <taxon>Tylenchina</taxon>
        <taxon>Panagrolaimomorpha</taxon>
        <taxon>Strongyloidoidea</taxon>
        <taxon>Strongyloididae</taxon>
        <taxon>Strongyloides</taxon>
    </lineage>
</organism>
<reference evidence="8" key="1">
    <citation type="submission" date="2014-07" db="EMBL/GenBank/DDBJ databases">
        <authorList>
            <person name="Martin A.A"/>
            <person name="De Silva N."/>
        </authorList>
    </citation>
    <scope>NUCLEOTIDE SEQUENCE</scope>
</reference>
<comment type="subcellular location">
    <subcellularLocation>
        <location evidence="1">Membrane</location>
    </subcellularLocation>
</comment>
<dbReference type="Proteomes" id="UP000035680">
    <property type="component" value="Unassembled WGS sequence"/>
</dbReference>
<feature type="transmembrane region" description="Helical" evidence="6">
    <location>
        <begin position="62"/>
        <end position="85"/>
    </location>
</feature>
<evidence type="ECO:0000313" key="9">
    <source>
        <dbReference type="WBParaSite" id="SVE_0664200.1"/>
    </source>
</evidence>
<feature type="transmembrane region" description="Helical" evidence="6">
    <location>
        <begin position="97"/>
        <end position="120"/>
    </location>
</feature>
<dbReference type="PANTHER" id="PTHR47023:SF1">
    <property type="entry name" value="SEX PEPTIDE RECEPTOR"/>
    <property type="match status" value="1"/>
</dbReference>
<dbReference type="GO" id="GO:0016020">
    <property type="term" value="C:membrane"/>
    <property type="evidence" value="ECO:0007669"/>
    <property type="project" value="UniProtKB-SubCell"/>
</dbReference>
<dbReference type="PRINTS" id="PR00237">
    <property type="entry name" value="GPCRRHODOPSN"/>
</dbReference>
<dbReference type="STRING" id="75913.A0A0K0FCS7"/>
<dbReference type="InterPro" id="IPR017452">
    <property type="entry name" value="GPCR_Rhodpsn_7TM"/>
</dbReference>
<evidence type="ECO:0000256" key="1">
    <source>
        <dbReference type="ARBA" id="ARBA00004370"/>
    </source>
</evidence>
<reference evidence="9" key="2">
    <citation type="submission" date="2015-08" db="UniProtKB">
        <authorList>
            <consortium name="WormBaseParasite"/>
        </authorList>
    </citation>
    <scope>IDENTIFICATION</scope>
</reference>
<evidence type="ECO:0000256" key="2">
    <source>
        <dbReference type="ARBA" id="ARBA00022692"/>
    </source>
</evidence>
<dbReference type="PROSITE" id="PS50262">
    <property type="entry name" value="G_PROTEIN_RECEP_F1_2"/>
    <property type="match status" value="1"/>
</dbReference>
<dbReference type="GO" id="GO:0004930">
    <property type="term" value="F:G protein-coupled receptor activity"/>
    <property type="evidence" value="ECO:0007669"/>
    <property type="project" value="InterPro"/>
</dbReference>
<evidence type="ECO:0000256" key="3">
    <source>
        <dbReference type="ARBA" id="ARBA00022989"/>
    </source>
</evidence>
<feature type="compositionally biased region" description="Polar residues" evidence="5">
    <location>
        <begin position="508"/>
        <end position="529"/>
    </location>
</feature>
<feature type="domain" description="G-protein coupled receptors family 1 profile" evidence="7">
    <location>
        <begin position="77"/>
        <end position="381"/>
    </location>
</feature>
<evidence type="ECO:0000256" key="5">
    <source>
        <dbReference type="SAM" id="MobiDB-lite"/>
    </source>
</evidence>
<accession>A0A0K0FCS7</accession>
<keyword evidence="2 6" id="KW-0812">Transmembrane</keyword>
<protein>
    <submittedName>
        <fullName evidence="9">G-protein coupled receptor (inferred by orthology to a D. melanogaster protein)</fullName>
    </submittedName>
</protein>
<name>A0A0K0FCS7_STRVS</name>
<evidence type="ECO:0000313" key="8">
    <source>
        <dbReference type="Proteomes" id="UP000035680"/>
    </source>
</evidence>
<proteinExistence type="predicted"/>
<keyword evidence="3 6" id="KW-1133">Transmembrane helix</keyword>
<feature type="region of interest" description="Disordered" evidence="5">
    <location>
        <begin position="500"/>
        <end position="529"/>
    </location>
</feature>
<dbReference type="InterPro" id="IPR053071">
    <property type="entry name" value="GPCR1-related_rcpt"/>
</dbReference>
<keyword evidence="8" id="KW-1185">Reference proteome</keyword>
<dbReference type="SUPFAM" id="SSF81321">
    <property type="entry name" value="Family A G protein-coupled receptor-like"/>
    <property type="match status" value="1"/>
</dbReference>
<feature type="transmembrane region" description="Helical" evidence="6">
    <location>
        <begin position="320"/>
        <end position="349"/>
    </location>
</feature>
<dbReference type="InterPro" id="IPR000276">
    <property type="entry name" value="GPCR_Rhodpsn"/>
</dbReference>
<sequence length="529" mass="61715">MNLQRYAKEIAKTDAIYYLGKFYNETLLNNRCPEKIIIEYGYKICDVINTSLTDPIWLAKPIYGYAVPIVTLISLLTNSIAILILSNKSLRTPTNHILLTMATSELCTAFSSMPWVLYYYTFGGYINDLKYGMPPFWCKYHSHIWKTIPTLFHTNAIWLTVYLAVQRYIYVCLSHNAQTYCTLKKTKITVWLIFIASVLSVMPSIFTEENISYEFQPRRYFCLKVYSDFVDMMGIGNFMILSISARVIFVHVMPCIVIIIFTAKLFWTISKQEKKRNVCMPTAFKKLSTYSQSTNQNTTLLMTLQNKNNNNKLMQSSTRLLIVVIIIFMIIEIPLAFILMLHVIIVVYQVEIDPFWSYINCLLIIRNFLIIFTYPINFTIYFGMSSSFKQILKERYFRRYFKKKSVSNNMTDYSSKNRRNGKSFANSHSPCTFRSCQTNENCNEKKNKMCKNISYLDVNSAYKNSPIKYRNSMHNDRRRSAEYLSVSQDKRFSVPNVLPQNLDAKNDFSPNGTSTSLTPLQQMDQSLYK</sequence>
<evidence type="ECO:0000256" key="6">
    <source>
        <dbReference type="SAM" id="Phobius"/>
    </source>
</evidence>
<dbReference type="CDD" id="cd14978">
    <property type="entry name" value="7tmA_FMRFamide_R-like"/>
    <property type="match status" value="1"/>
</dbReference>
<evidence type="ECO:0000259" key="7">
    <source>
        <dbReference type="PROSITE" id="PS50262"/>
    </source>
</evidence>
<dbReference type="Pfam" id="PF00001">
    <property type="entry name" value="7tm_1"/>
    <property type="match status" value="1"/>
</dbReference>
<feature type="transmembrane region" description="Helical" evidence="6">
    <location>
        <begin position="355"/>
        <end position="383"/>
    </location>
</feature>
<feature type="transmembrane region" description="Helical" evidence="6">
    <location>
        <begin position="188"/>
        <end position="206"/>
    </location>
</feature>
<dbReference type="PANTHER" id="PTHR47023">
    <property type="entry name" value="SEX PEPTIDE RECEPTOR"/>
    <property type="match status" value="1"/>
</dbReference>
<dbReference type="WBParaSite" id="SVE_0664200.1">
    <property type="protein sequence ID" value="SVE_0664200.1"/>
    <property type="gene ID" value="SVE_0664200"/>
</dbReference>
<dbReference type="Gene3D" id="1.20.1070.10">
    <property type="entry name" value="Rhodopsin 7-helix transmembrane proteins"/>
    <property type="match status" value="1"/>
</dbReference>
<evidence type="ECO:0000256" key="4">
    <source>
        <dbReference type="ARBA" id="ARBA00023136"/>
    </source>
</evidence>
<keyword evidence="4 6" id="KW-0472">Membrane</keyword>
<dbReference type="AlphaFoldDB" id="A0A0K0FCS7"/>